<feature type="compositionally biased region" description="Polar residues" evidence="1">
    <location>
        <begin position="473"/>
        <end position="486"/>
    </location>
</feature>
<protein>
    <recommendedName>
        <fullName evidence="5">Membrane protein of ER body-like protein</fullName>
    </recommendedName>
</protein>
<feature type="compositionally biased region" description="Basic and acidic residues" evidence="1">
    <location>
        <begin position="39"/>
        <end position="51"/>
    </location>
</feature>
<dbReference type="AlphaFoldDB" id="A0A444YAB4"/>
<keyword evidence="2" id="KW-0472">Membrane</keyword>
<organism evidence="3 4">
    <name type="scientific">Arachis hypogaea</name>
    <name type="common">Peanut</name>
    <dbReference type="NCBI Taxonomy" id="3818"/>
    <lineage>
        <taxon>Eukaryota</taxon>
        <taxon>Viridiplantae</taxon>
        <taxon>Streptophyta</taxon>
        <taxon>Embryophyta</taxon>
        <taxon>Tracheophyta</taxon>
        <taxon>Spermatophyta</taxon>
        <taxon>Magnoliopsida</taxon>
        <taxon>eudicotyledons</taxon>
        <taxon>Gunneridae</taxon>
        <taxon>Pentapetalae</taxon>
        <taxon>rosids</taxon>
        <taxon>fabids</taxon>
        <taxon>Fabales</taxon>
        <taxon>Fabaceae</taxon>
        <taxon>Papilionoideae</taxon>
        <taxon>50 kb inversion clade</taxon>
        <taxon>dalbergioids sensu lato</taxon>
        <taxon>Dalbergieae</taxon>
        <taxon>Pterocarpus clade</taxon>
        <taxon>Arachis</taxon>
    </lineage>
</organism>
<dbReference type="PANTHER" id="PTHR38937:SF2">
    <property type="entry name" value="MEMBRANE PROTEIN OF ER BODY-LIKE PROTEIN ISOFORM X1"/>
    <property type="match status" value="1"/>
</dbReference>
<dbReference type="Proteomes" id="UP000289738">
    <property type="component" value="Chromosome B07"/>
</dbReference>
<keyword evidence="2" id="KW-1133">Transmembrane helix</keyword>
<evidence type="ECO:0008006" key="5">
    <source>
        <dbReference type="Google" id="ProtNLM"/>
    </source>
</evidence>
<feature type="compositionally biased region" description="Basic and acidic residues" evidence="1">
    <location>
        <begin position="1"/>
        <end position="17"/>
    </location>
</feature>
<feature type="compositionally biased region" description="Polar residues" evidence="1">
    <location>
        <begin position="505"/>
        <end position="519"/>
    </location>
</feature>
<feature type="compositionally biased region" description="Basic and acidic residues" evidence="1">
    <location>
        <begin position="256"/>
        <end position="267"/>
    </location>
</feature>
<gene>
    <name evidence="3" type="ORF">Ahy_B07g086700</name>
</gene>
<evidence type="ECO:0000313" key="4">
    <source>
        <dbReference type="Proteomes" id="UP000289738"/>
    </source>
</evidence>
<feature type="region of interest" description="Disordered" evidence="1">
    <location>
        <begin position="404"/>
        <end position="436"/>
    </location>
</feature>
<feature type="compositionally biased region" description="Polar residues" evidence="1">
    <location>
        <begin position="340"/>
        <end position="356"/>
    </location>
</feature>
<sequence length="920" mass="100027">MEHEQHHCTQHEHKQQEPEVVAEVEELEEEEEEEEEDGGLERRKFFPKSKDISSFSSYSNGGGNGVEHSNGVLSVVNGTDGSHIHKEEEQEEDGENGNHLKNDEADSEAVGLGIVAEIVGVPAAATNGDSGSHKINSVYFDKQQGMWKCHHCTWTKWFDSPWTVPISNLNEYPDLLMNLKTLTGHGLCFDCETKGNEVNGSQNGDHAGLVLPTNHVEEDAVIPNGISSEVNNGYTKTADDKVPTSSSESQATYVTKFDDKETNEKEDPKIKEEIDQLKDYDVEAVLEKQETHDLFCPNCHSCITKRVILKKRKRTVPNLENKAECHKLVDTVSSKPVESVAQEVNQGDQPNATTEIVSEEQPDDDYNGDREPEVFRCLSCFSFFIPSGRCFNLFRNVGSAREHVTPQNSSSIPSSESQNLSSIPASNSQNSSNVSTSSKSNWLFSLFTPNKGKITSDASIEHSRTTRTEQHHSTPATSNIQTSSVNGLPEAPVADTASAAKTEPWTENSIKSNTVSRNEQSTDKKLIDSLFQNDLSSVESVMLTSLNNSEADSTLPVSFSEHDSVSVAAAATEIHLNGREPAKDSILNSYDGKPKFPDPTTLLTPLLDKSPREVASYSSPRQGTQALGQSIASDVASYNQGSAIDAIIPSKQDPILNGKENNKGGGDVIVVVDQEAVEFTTSWTEDHAPVEAAIIADSHTTSLGEQEMAEISEPKEWEILKSIVYGGLVESIISLGIVTSAVGSGTAPLNIIALGLANLVGGLVILGNNLWELKDDHSGSGTNQMEINDQYQELLGRRSNFLLHVVVAVLSFLIFGSVPIIVYGVLINKNYYTEVKLAAVVTASLLCVTLLAIGKVYTKPQPKAYIKTASYYVTMALVASGVSYIVGNLVQDLLEKLTHSDSGFAIAISNSGTKTAWMSY</sequence>
<feature type="region of interest" description="Disordered" evidence="1">
    <location>
        <begin position="1"/>
        <end position="79"/>
    </location>
</feature>
<name>A0A444YAB4_ARAHY</name>
<feature type="transmembrane region" description="Helical" evidence="2">
    <location>
        <begin position="869"/>
        <end position="890"/>
    </location>
</feature>
<dbReference type="PANTHER" id="PTHR38937">
    <property type="entry name" value="MEMBRANE PROTEIN OF ER BODY-LIKE PROTEIN"/>
    <property type="match status" value="1"/>
</dbReference>
<feature type="region of interest" description="Disordered" evidence="1">
    <location>
        <begin position="225"/>
        <end position="267"/>
    </location>
</feature>
<dbReference type="STRING" id="3818.A0A444YAB4"/>
<keyword evidence="4" id="KW-1185">Reference proteome</keyword>
<reference evidence="3 4" key="1">
    <citation type="submission" date="2019-01" db="EMBL/GenBank/DDBJ databases">
        <title>Sequencing of cultivated peanut Arachis hypogaea provides insights into genome evolution and oil improvement.</title>
        <authorList>
            <person name="Chen X."/>
        </authorList>
    </citation>
    <scope>NUCLEOTIDE SEQUENCE [LARGE SCALE GENOMIC DNA]</scope>
    <source>
        <strain evidence="4">cv. Fuhuasheng</strain>
        <tissue evidence="3">Leaves</tissue>
    </source>
</reference>
<evidence type="ECO:0000256" key="1">
    <source>
        <dbReference type="SAM" id="MobiDB-lite"/>
    </source>
</evidence>
<feature type="compositionally biased region" description="Polar residues" evidence="1">
    <location>
        <begin position="225"/>
        <end position="235"/>
    </location>
</feature>
<feature type="region of interest" description="Disordered" evidence="1">
    <location>
        <begin position="455"/>
        <end position="522"/>
    </location>
</feature>
<feature type="transmembrane region" description="Helical" evidence="2">
    <location>
        <begin position="801"/>
        <end position="825"/>
    </location>
</feature>
<feature type="compositionally biased region" description="Low complexity" evidence="1">
    <location>
        <begin position="406"/>
        <end position="436"/>
    </location>
</feature>
<feature type="compositionally biased region" description="Acidic residues" evidence="1">
    <location>
        <begin position="357"/>
        <end position="366"/>
    </location>
</feature>
<dbReference type="InterPro" id="IPR052843">
    <property type="entry name" value="ER_body_metal_sequester"/>
</dbReference>
<evidence type="ECO:0000313" key="3">
    <source>
        <dbReference type="EMBL" id="RYQ98878.1"/>
    </source>
</evidence>
<dbReference type="EMBL" id="SDMP01000017">
    <property type="protein sequence ID" value="RYQ98878.1"/>
    <property type="molecule type" value="Genomic_DNA"/>
</dbReference>
<proteinExistence type="predicted"/>
<feature type="region of interest" description="Disordered" evidence="1">
    <location>
        <begin position="340"/>
        <end position="369"/>
    </location>
</feature>
<feature type="transmembrane region" description="Helical" evidence="2">
    <location>
        <begin position="749"/>
        <end position="771"/>
    </location>
</feature>
<comment type="caution">
    <text evidence="3">The sequence shown here is derived from an EMBL/GenBank/DDBJ whole genome shotgun (WGS) entry which is preliminary data.</text>
</comment>
<feature type="compositionally biased region" description="Acidic residues" evidence="1">
    <location>
        <begin position="20"/>
        <end position="38"/>
    </location>
</feature>
<evidence type="ECO:0000256" key="2">
    <source>
        <dbReference type="SAM" id="Phobius"/>
    </source>
</evidence>
<feature type="compositionally biased region" description="Basic and acidic residues" evidence="1">
    <location>
        <begin position="459"/>
        <end position="472"/>
    </location>
</feature>
<keyword evidence="2" id="KW-0812">Transmembrane</keyword>
<accession>A0A444YAB4</accession>
<feature type="compositionally biased region" description="Polar residues" evidence="1">
    <location>
        <begin position="243"/>
        <end position="253"/>
    </location>
</feature>
<feature type="transmembrane region" description="Helical" evidence="2">
    <location>
        <begin position="837"/>
        <end position="857"/>
    </location>
</feature>